<evidence type="ECO:0000313" key="4">
    <source>
        <dbReference type="Proteomes" id="UP000725002"/>
    </source>
</evidence>
<reference evidence="3" key="1">
    <citation type="submission" date="2020-10" db="EMBL/GenBank/DDBJ databases">
        <authorList>
            <person name="Gilroy R."/>
        </authorList>
    </citation>
    <scope>NUCLEOTIDE SEQUENCE</scope>
    <source>
        <strain evidence="3">G3-8215</strain>
    </source>
</reference>
<comment type="similarity">
    <text evidence="1">Belongs to the membrane fusion protein (MFP) (TC 8.A.1) family.</text>
</comment>
<gene>
    <name evidence="3" type="ORF">IAB75_11755</name>
</gene>
<dbReference type="Gene3D" id="2.40.30.170">
    <property type="match status" value="1"/>
</dbReference>
<dbReference type="GO" id="GO:1990281">
    <property type="term" value="C:efflux pump complex"/>
    <property type="evidence" value="ECO:0007669"/>
    <property type="project" value="TreeGrafter"/>
</dbReference>
<dbReference type="Gene3D" id="2.40.50.100">
    <property type="match status" value="1"/>
</dbReference>
<sequence>MKKFFRVFWITLLVLVFLGTMVFLWVKSRPQVQSFNLISPQTRTIENSIIATGKVEPSNEVQIKPQISGIIDAIHYDPGDDIRVGDVIATIKVVPEMSSLNSAEGRLRVAEINYDKALREHQRNEELYGKGILSQEEFETSRTTLDNAKEEVDNSKDALKIITDGVSEKYDHLSNTLVRSTITGKILDIPVEVGNSVIQANTFNDGTTIATVADLGNMLFRGNIDESDVGKISDGMPVKVKIGALQGIDFNAVLTYISPKSEEVNNVVMFEIEAGLEIPDSVFVRAGYSANAEIITDRKENVMSIEESCVKFAGDTSYVEIFKGMDKEEQIFERKDVKIGMSDGVYVEVLEGLKPEDKVKGNLQIK</sequence>
<evidence type="ECO:0000256" key="2">
    <source>
        <dbReference type="SAM" id="Phobius"/>
    </source>
</evidence>
<proteinExistence type="inferred from homology"/>
<reference evidence="3" key="2">
    <citation type="journal article" date="2021" name="PeerJ">
        <title>Extensive microbial diversity within the chicken gut microbiome revealed by metagenomics and culture.</title>
        <authorList>
            <person name="Gilroy R."/>
            <person name="Ravi A."/>
            <person name="Getino M."/>
            <person name="Pursley I."/>
            <person name="Horton D.L."/>
            <person name="Alikhan N.F."/>
            <person name="Baker D."/>
            <person name="Gharbi K."/>
            <person name="Hall N."/>
            <person name="Watson M."/>
            <person name="Adriaenssens E.M."/>
            <person name="Foster-Nyarko E."/>
            <person name="Jarju S."/>
            <person name="Secka A."/>
            <person name="Antonio M."/>
            <person name="Oren A."/>
            <person name="Chaudhuri R.R."/>
            <person name="La Ragione R."/>
            <person name="Hildebrand F."/>
            <person name="Pallen M.J."/>
        </authorList>
    </citation>
    <scope>NUCLEOTIDE SEQUENCE</scope>
    <source>
        <strain evidence="3">G3-8215</strain>
    </source>
</reference>
<keyword evidence="2" id="KW-0812">Transmembrane</keyword>
<name>A0A940IJN5_9BACT</name>
<keyword evidence="2" id="KW-1133">Transmembrane helix</keyword>
<dbReference type="InterPro" id="IPR006143">
    <property type="entry name" value="RND_pump_MFP"/>
</dbReference>
<keyword evidence="2" id="KW-0472">Membrane</keyword>
<protein>
    <submittedName>
        <fullName evidence="3">Efflux RND transporter periplasmic adaptor subunit</fullName>
    </submittedName>
</protein>
<accession>A0A940IJN5</accession>
<comment type="caution">
    <text evidence="3">The sequence shown here is derived from an EMBL/GenBank/DDBJ whole genome shotgun (WGS) entry which is preliminary data.</text>
</comment>
<dbReference type="PANTHER" id="PTHR30469">
    <property type="entry name" value="MULTIDRUG RESISTANCE PROTEIN MDTA"/>
    <property type="match status" value="1"/>
</dbReference>
<dbReference type="NCBIfam" id="TIGR01730">
    <property type="entry name" value="RND_mfp"/>
    <property type="match status" value="1"/>
</dbReference>
<dbReference type="AlphaFoldDB" id="A0A940IJN5"/>
<evidence type="ECO:0000256" key="1">
    <source>
        <dbReference type="ARBA" id="ARBA00009477"/>
    </source>
</evidence>
<feature type="transmembrane region" description="Helical" evidence="2">
    <location>
        <begin position="7"/>
        <end position="26"/>
    </location>
</feature>
<organism evidence="3 4">
    <name type="scientific">Candidatus Cryptobacteroides avicola</name>
    <dbReference type="NCBI Taxonomy" id="2840757"/>
    <lineage>
        <taxon>Bacteria</taxon>
        <taxon>Pseudomonadati</taxon>
        <taxon>Bacteroidota</taxon>
        <taxon>Bacteroidia</taxon>
        <taxon>Bacteroidales</taxon>
        <taxon>Candidatus Cryptobacteroides</taxon>
    </lineage>
</organism>
<dbReference type="Gene3D" id="6.20.50.140">
    <property type="match status" value="1"/>
</dbReference>
<dbReference type="GO" id="GO:0015562">
    <property type="term" value="F:efflux transmembrane transporter activity"/>
    <property type="evidence" value="ECO:0007669"/>
    <property type="project" value="TreeGrafter"/>
</dbReference>
<dbReference type="Gene3D" id="1.10.287.470">
    <property type="entry name" value="Helix hairpin bin"/>
    <property type="match status" value="1"/>
</dbReference>
<dbReference type="PANTHER" id="PTHR30469:SF33">
    <property type="entry name" value="SLR1207 PROTEIN"/>
    <property type="match status" value="1"/>
</dbReference>
<evidence type="ECO:0000313" key="3">
    <source>
        <dbReference type="EMBL" id="MBO8484764.1"/>
    </source>
</evidence>
<dbReference type="EMBL" id="JADILV010000085">
    <property type="protein sequence ID" value="MBO8484764.1"/>
    <property type="molecule type" value="Genomic_DNA"/>
</dbReference>
<dbReference type="Proteomes" id="UP000725002">
    <property type="component" value="Unassembled WGS sequence"/>
</dbReference>
<dbReference type="SUPFAM" id="SSF111369">
    <property type="entry name" value="HlyD-like secretion proteins"/>
    <property type="match status" value="1"/>
</dbReference>